<feature type="region of interest" description="Disordered" evidence="12">
    <location>
        <begin position="433"/>
        <end position="491"/>
    </location>
</feature>
<dbReference type="Gene3D" id="6.10.340.10">
    <property type="match status" value="1"/>
</dbReference>
<evidence type="ECO:0000256" key="6">
    <source>
        <dbReference type="ARBA" id="ARBA00022679"/>
    </source>
</evidence>
<evidence type="ECO:0000313" key="16">
    <source>
        <dbReference type="EMBL" id="WTP49233.1"/>
    </source>
</evidence>
<evidence type="ECO:0000256" key="7">
    <source>
        <dbReference type="ARBA" id="ARBA00022692"/>
    </source>
</evidence>
<dbReference type="InterPro" id="IPR003660">
    <property type="entry name" value="HAMP_dom"/>
</dbReference>
<protein>
    <recommendedName>
        <fullName evidence="4">histidine kinase</fullName>
        <ecNumber evidence="4">2.7.13.3</ecNumber>
    </recommendedName>
</protein>
<evidence type="ECO:0000259" key="15">
    <source>
        <dbReference type="PROSITE" id="PS50885"/>
    </source>
</evidence>
<feature type="transmembrane region" description="Helical" evidence="13">
    <location>
        <begin position="129"/>
        <end position="151"/>
    </location>
</feature>
<evidence type="ECO:0000256" key="3">
    <source>
        <dbReference type="ARBA" id="ARBA00004236"/>
    </source>
</evidence>
<dbReference type="InterPro" id="IPR003594">
    <property type="entry name" value="HATPase_dom"/>
</dbReference>
<dbReference type="SUPFAM" id="SSF55874">
    <property type="entry name" value="ATPase domain of HSP90 chaperone/DNA topoisomerase II/histidine kinase"/>
    <property type="match status" value="1"/>
</dbReference>
<evidence type="ECO:0000256" key="4">
    <source>
        <dbReference type="ARBA" id="ARBA00012438"/>
    </source>
</evidence>
<dbReference type="InterPro" id="IPR036890">
    <property type="entry name" value="HATPase_C_sf"/>
</dbReference>
<dbReference type="SMART" id="SM00388">
    <property type="entry name" value="HisKA"/>
    <property type="match status" value="1"/>
</dbReference>
<dbReference type="SMART" id="SM00387">
    <property type="entry name" value="HATPase_c"/>
    <property type="match status" value="1"/>
</dbReference>
<dbReference type="InterPro" id="IPR050428">
    <property type="entry name" value="TCS_sensor_his_kinase"/>
</dbReference>
<dbReference type="EMBL" id="CP108133">
    <property type="protein sequence ID" value="WTP49233.1"/>
    <property type="molecule type" value="Genomic_DNA"/>
</dbReference>
<dbReference type="Gene3D" id="1.10.287.130">
    <property type="match status" value="1"/>
</dbReference>
<feature type="region of interest" description="Disordered" evidence="12">
    <location>
        <begin position="67"/>
        <end position="98"/>
    </location>
</feature>
<feature type="domain" description="Histidine kinase" evidence="14">
    <location>
        <begin position="208"/>
        <end position="428"/>
    </location>
</feature>
<dbReference type="InterPro" id="IPR003661">
    <property type="entry name" value="HisK_dim/P_dom"/>
</dbReference>
<keyword evidence="10" id="KW-0902">Two-component regulatory system</keyword>
<dbReference type="GO" id="GO:0016301">
    <property type="term" value="F:kinase activity"/>
    <property type="evidence" value="ECO:0007669"/>
    <property type="project" value="UniProtKB-KW"/>
</dbReference>
<keyword evidence="17" id="KW-1185">Reference proteome</keyword>
<dbReference type="Gene3D" id="3.30.565.10">
    <property type="entry name" value="Histidine kinase-like ATPase, C-terminal domain"/>
    <property type="match status" value="1"/>
</dbReference>
<dbReference type="InterPro" id="IPR036097">
    <property type="entry name" value="HisK_dim/P_sf"/>
</dbReference>
<comment type="subcellular location">
    <subcellularLocation>
        <location evidence="3">Cell membrane</location>
    </subcellularLocation>
    <subcellularLocation>
        <location evidence="2">Membrane</location>
        <topology evidence="2">Multi-pass membrane protein</topology>
    </subcellularLocation>
</comment>
<evidence type="ECO:0000256" key="13">
    <source>
        <dbReference type="SAM" id="Phobius"/>
    </source>
</evidence>
<evidence type="ECO:0000313" key="17">
    <source>
        <dbReference type="Proteomes" id="UP001432166"/>
    </source>
</evidence>
<dbReference type="PROSITE" id="PS50109">
    <property type="entry name" value="HIS_KIN"/>
    <property type="match status" value="1"/>
</dbReference>
<evidence type="ECO:0000256" key="10">
    <source>
        <dbReference type="ARBA" id="ARBA00023012"/>
    </source>
</evidence>
<evidence type="ECO:0000256" key="5">
    <source>
        <dbReference type="ARBA" id="ARBA00022553"/>
    </source>
</evidence>
<dbReference type="RefSeq" id="WP_328937530.1">
    <property type="nucleotide sequence ID" value="NZ_CP108133.1"/>
</dbReference>
<evidence type="ECO:0000256" key="8">
    <source>
        <dbReference type="ARBA" id="ARBA00022777"/>
    </source>
</evidence>
<dbReference type="PANTHER" id="PTHR45436:SF15">
    <property type="entry name" value="SENSOR HISTIDINE KINASE CUSS"/>
    <property type="match status" value="1"/>
</dbReference>
<keyword evidence="8 16" id="KW-0418">Kinase</keyword>
<dbReference type="InterPro" id="IPR004358">
    <property type="entry name" value="Sig_transdc_His_kin-like_C"/>
</dbReference>
<dbReference type="CDD" id="cd00082">
    <property type="entry name" value="HisKA"/>
    <property type="match status" value="1"/>
</dbReference>
<name>A0ABZ1JCJ4_9ACTN</name>
<evidence type="ECO:0000256" key="11">
    <source>
        <dbReference type="ARBA" id="ARBA00023136"/>
    </source>
</evidence>
<dbReference type="Proteomes" id="UP001432166">
    <property type="component" value="Chromosome"/>
</dbReference>
<dbReference type="PROSITE" id="PS50885">
    <property type="entry name" value="HAMP"/>
    <property type="match status" value="1"/>
</dbReference>
<keyword evidence="9 13" id="KW-1133">Transmembrane helix</keyword>
<dbReference type="SUPFAM" id="SSF158472">
    <property type="entry name" value="HAMP domain-like"/>
    <property type="match status" value="1"/>
</dbReference>
<dbReference type="CDD" id="cd00075">
    <property type="entry name" value="HATPase"/>
    <property type="match status" value="1"/>
</dbReference>
<dbReference type="InterPro" id="IPR005467">
    <property type="entry name" value="His_kinase_dom"/>
</dbReference>
<sequence>MSGTGRVGGTGVVRGRFAFPGARRGRRPQSVRWRLTLLYSGLFVVTGAVLLALTYALVADDQSLAVSGSGSGAGSGERPTPGEGEAGTGDTGSGPVVKPGAGAVERYVRERLAVQRNDQLHQLLIESGIALGVMVIASLILGWLVAGRVLAPLRDMAVAARRISADDLHRRLAVSGPDDELKVLADTFDDLLARLEGAFEAQRRFVANASHELRTPLTLQQAVVDVALADPRADAASLRAACLRVRAAGQEQERLIEALLTLARGQRAEPERESVDLAVLAAELLPQDGSGVGHGPGPRVDTELTSAPLVGDPHLVGRLVSNLLENAVRHNVPQGAGGWVTVWTGVVDGRASLRIANSGPVVPADQVGALFEPFRRVGVERVRGRSREGAGLGLSIVAAIVGAHGGVVEARARGEGGLWVEVVFPPPPPLPSPTLGCARAGGPPSSLSWGLRPLARPPDRAARSSSNAGRAEDQPLRRLRSGGSGAEPPST</sequence>
<accession>A0ABZ1JCJ4</accession>
<organism evidence="16 17">
    <name type="scientific">Streptomyces tauricus</name>
    <dbReference type="NCBI Taxonomy" id="68274"/>
    <lineage>
        <taxon>Bacteria</taxon>
        <taxon>Bacillati</taxon>
        <taxon>Actinomycetota</taxon>
        <taxon>Actinomycetes</taxon>
        <taxon>Kitasatosporales</taxon>
        <taxon>Streptomycetaceae</taxon>
        <taxon>Streptomyces</taxon>
        <taxon>Streptomyces aurantiacus group</taxon>
    </lineage>
</organism>
<evidence type="ECO:0000256" key="9">
    <source>
        <dbReference type="ARBA" id="ARBA00022989"/>
    </source>
</evidence>
<evidence type="ECO:0000259" key="14">
    <source>
        <dbReference type="PROSITE" id="PS50109"/>
    </source>
</evidence>
<feature type="domain" description="HAMP" evidence="15">
    <location>
        <begin position="147"/>
        <end position="200"/>
    </location>
</feature>
<dbReference type="CDD" id="cd06225">
    <property type="entry name" value="HAMP"/>
    <property type="match status" value="1"/>
</dbReference>
<reference evidence="16" key="1">
    <citation type="submission" date="2022-10" db="EMBL/GenBank/DDBJ databases">
        <title>The complete genomes of actinobacterial strains from the NBC collection.</title>
        <authorList>
            <person name="Joergensen T.S."/>
            <person name="Alvarez Arevalo M."/>
            <person name="Sterndorff E.B."/>
            <person name="Faurdal D."/>
            <person name="Vuksanovic O."/>
            <person name="Mourched A.-S."/>
            <person name="Charusanti P."/>
            <person name="Shaw S."/>
            <person name="Blin K."/>
            <person name="Weber T."/>
        </authorList>
    </citation>
    <scope>NUCLEOTIDE SEQUENCE</scope>
    <source>
        <strain evidence="16">NBC_00189</strain>
    </source>
</reference>
<dbReference type="Pfam" id="PF00672">
    <property type="entry name" value="HAMP"/>
    <property type="match status" value="1"/>
</dbReference>
<dbReference type="PRINTS" id="PR00344">
    <property type="entry name" value="BCTRLSENSOR"/>
</dbReference>
<dbReference type="EC" id="2.7.13.3" evidence="4"/>
<feature type="transmembrane region" description="Helical" evidence="13">
    <location>
        <begin position="36"/>
        <end position="58"/>
    </location>
</feature>
<keyword evidence="11 13" id="KW-0472">Membrane</keyword>
<gene>
    <name evidence="16" type="ORF">OG288_13530</name>
</gene>
<dbReference type="PANTHER" id="PTHR45436">
    <property type="entry name" value="SENSOR HISTIDINE KINASE YKOH"/>
    <property type="match status" value="1"/>
</dbReference>
<dbReference type="Pfam" id="PF02518">
    <property type="entry name" value="HATPase_c"/>
    <property type="match status" value="1"/>
</dbReference>
<keyword evidence="6" id="KW-0808">Transferase</keyword>
<dbReference type="SUPFAM" id="SSF47384">
    <property type="entry name" value="Homodimeric domain of signal transducing histidine kinase"/>
    <property type="match status" value="1"/>
</dbReference>
<dbReference type="Pfam" id="PF00512">
    <property type="entry name" value="HisKA"/>
    <property type="match status" value="1"/>
</dbReference>
<evidence type="ECO:0000256" key="1">
    <source>
        <dbReference type="ARBA" id="ARBA00000085"/>
    </source>
</evidence>
<evidence type="ECO:0000256" key="2">
    <source>
        <dbReference type="ARBA" id="ARBA00004141"/>
    </source>
</evidence>
<evidence type="ECO:0000256" key="12">
    <source>
        <dbReference type="SAM" id="MobiDB-lite"/>
    </source>
</evidence>
<keyword evidence="7 13" id="KW-0812">Transmembrane</keyword>
<dbReference type="SMART" id="SM00304">
    <property type="entry name" value="HAMP"/>
    <property type="match status" value="1"/>
</dbReference>
<proteinExistence type="predicted"/>
<comment type="catalytic activity">
    <reaction evidence="1">
        <text>ATP + protein L-histidine = ADP + protein N-phospho-L-histidine.</text>
        <dbReference type="EC" id="2.7.13.3"/>
    </reaction>
</comment>
<keyword evidence="5" id="KW-0597">Phosphoprotein</keyword>